<proteinExistence type="predicted"/>
<dbReference type="RefSeq" id="XP_018995882.1">
    <property type="nucleotide sequence ID" value="XM_019135479.1"/>
</dbReference>
<keyword evidence="2" id="KW-1185">Reference proteome</keyword>
<dbReference type="EMBL" id="AWGJ01000003">
    <property type="protein sequence ID" value="ODN81563.1"/>
    <property type="molecule type" value="Genomic_DNA"/>
</dbReference>
<gene>
    <name evidence="1" type="ORF">L202_01978</name>
</gene>
<dbReference type="AlphaFoldDB" id="A0A1E3HYX7"/>
<sequence length="359" mass="38148">MAATAYLWVENVPTSDLDFKINGGNIIGDTDVMWIWGQKTGQGFNAAMSGSLWNPDTASMVGRTPGLGYHTLDPSSDSVQFVDVMGLTTEISTRFPRSFPSVKYTISVTPLDERTLGCYLRAYKAHNLALAGKLEDLKPGFETFWFKGAEKRISGVSLTNPQDEHPVIATLLGQKDGSRFRRRPWPKAFVRTPSGGALPVSFHSLGALPDTAILTCGFSLEGYVMSGDSKAGIEWVTEIFIIEGLLEEMVSVGAGPNAPLKRKAEVGMDVLLGLTSGKKAAAVAVDSAPNTPTKSSAVSAATAPVAGPSTQPLSVNDFLDMEAGEASETEGEARPRLAHAAGVFSCEASRFSDLLLGEV</sequence>
<dbReference type="OrthoDB" id="2578193at2759"/>
<dbReference type="GeneID" id="30153287"/>
<reference evidence="1 2" key="1">
    <citation type="submission" date="2016-06" db="EMBL/GenBank/DDBJ databases">
        <title>Evolution of pathogenesis and genome organization in the Tremellales.</title>
        <authorList>
            <person name="Cuomo C."/>
            <person name="Litvintseva A."/>
            <person name="Heitman J."/>
            <person name="Chen Y."/>
            <person name="Sun S."/>
            <person name="Springer D."/>
            <person name="Dromer F."/>
            <person name="Young S."/>
            <person name="Zeng Q."/>
            <person name="Chapman S."/>
            <person name="Gujja S."/>
            <person name="Saif S."/>
            <person name="Birren B."/>
        </authorList>
    </citation>
    <scope>NUCLEOTIDE SEQUENCE [LARGE SCALE GENOMIC DNA]</scope>
    <source>
        <strain evidence="1 2">CBS 6039</strain>
    </source>
</reference>
<protein>
    <submittedName>
        <fullName evidence="1">Uncharacterized protein</fullName>
    </submittedName>
</protein>
<dbReference type="Proteomes" id="UP000094065">
    <property type="component" value="Unassembled WGS sequence"/>
</dbReference>
<accession>A0A1E3HYX7</accession>
<evidence type="ECO:0000313" key="2">
    <source>
        <dbReference type="Proteomes" id="UP000094065"/>
    </source>
</evidence>
<name>A0A1E3HYX7_9TREE</name>
<organism evidence="1 2">
    <name type="scientific">Cryptococcus amylolentus CBS 6039</name>
    <dbReference type="NCBI Taxonomy" id="1295533"/>
    <lineage>
        <taxon>Eukaryota</taxon>
        <taxon>Fungi</taxon>
        <taxon>Dikarya</taxon>
        <taxon>Basidiomycota</taxon>
        <taxon>Agaricomycotina</taxon>
        <taxon>Tremellomycetes</taxon>
        <taxon>Tremellales</taxon>
        <taxon>Cryptococcaceae</taxon>
        <taxon>Cryptococcus</taxon>
    </lineage>
</organism>
<comment type="caution">
    <text evidence="1">The sequence shown here is derived from an EMBL/GenBank/DDBJ whole genome shotgun (WGS) entry which is preliminary data.</text>
</comment>
<evidence type="ECO:0000313" key="1">
    <source>
        <dbReference type="EMBL" id="ODN81563.1"/>
    </source>
</evidence>